<dbReference type="PROSITE" id="PS50928">
    <property type="entry name" value="ABC_TM1"/>
    <property type="match status" value="1"/>
</dbReference>
<evidence type="ECO:0000256" key="5">
    <source>
        <dbReference type="ARBA" id="ARBA00022989"/>
    </source>
</evidence>
<evidence type="ECO:0000256" key="4">
    <source>
        <dbReference type="ARBA" id="ARBA00022692"/>
    </source>
</evidence>
<keyword evidence="5 7" id="KW-1133">Transmembrane helix</keyword>
<dbReference type="GO" id="GO:0005886">
    <property type="term" value="C:plasma membrane"/>
    <property type="evidence" value="ECO:0007669"/>
    <property type="project" value="UniProtKB-SubCell"/>
</dbReference>
<proteinExistence type="inferred from homology"/>
<sequence length="351" mass="37802">MTHPTTTAPDGVPSPDASSADGAADGRSPRGAPGPGVTRRPLTASRRENRAGLAFVTPTVVVVGVVVVLPILWTVLLAFQNARLIDIQNMGLLGDWSLENFQSVFGSPGFWTSLWTTLLYTVGSTAGSIALGLVAALALRKPFRGRGLVRGSMLLPYVAPVVAVAFVWQIALSPQFGIVNEWGAKLLGWDDPVAFLSTRSYEVSLLGLDFELPLALLTVIAFETWRYFPFAFLFLLARLQAVPGSLEEAAKVDGAAPTQRFRHVLLPQLMPVVALLSVLRFIMEFNKFDDVYLLTGGGSGTDVVAVRVYNFLTARFDVGAAAAQALVLAVILMALLGLYFTFFGRKVQEDS</sequence>
<feature type="transmembrane region" description="Helical" evidence="7">
    <location>
        <begin position="321"/>
        <end position="342"/>
    </location>
</feature>
<evidence type="ECO:0000256" key="6">
    <source>
        <dbReference type="ARBA" id="ARBA00023136"/>
    </source>
</evidence>
<evidence type="ECO:0000256" key="1">
    <source>
        <dbReference type="ARBA" id="ARBA00004651"/>
    </source>
</evidence>
<keyword evidence="6 7" id="KW-0472">Membrane</keyword>
<keyword evidence="4 7" id="KW-0812">Transmembrane</keyword>
<evidence type="ECO:0000256" key="8">
    <source>
        <dbReference type="SAM" id="MobiDB-lite"/>
    </source>
</evidence>
<evidence type="ECO:0000313" key="10">
    <source>
        <dbReference type="EMBL" id="QPP08983.1"/>
    </source>
</evidence>
<dbReference type="Proteomes" id="UP000595046">
    <property type="component" value="Chromosome"/>
</dbReference>
<feature type="compositionally biased region" description="Low complexity" evidence="8">
    <location>
        <begin position="13"/>
        <end position="26"/>
    </location>
</feature>
<comment type="subcellular location">
    <subcellularLocation>
        <location evidence="1 7">Cell membrane</location>
        <topology evidence="1 7">Multi-pass membrane protein</topology>
    </subcellularLocation>
</comment>
<feature type="region of interest" description="Disordered" evidence="8">
    <location>
        <begin position="1"/>
        <end position="43"/>
    </location>
</feature>
<dbReference type="CDD" id="cd06261">
    <property type="entry name" value="TM_PBP2"/>
    <property type="match status" value="1"/>
</dbReference>
<feature type="transmembrane region" description="Helical" evidence="7">
    <location>
        <begin position="151"/>
        <end position="171"/>
    </location>
</feature>
<feature type="transmembrane region" description="Helical" evidence="7">
    <location>
        <begin position="53"/>
        <end position="79"/>
    </location>
</feature>
<evidence type="ECO:0000313" key="11">
    <source>
        <dbReference type="Proteomes" id="UP000595046"/>
    </source>
</evidence>
<dbReference type="EMBL" id="CP048882">
    <property type="protein sequence ID" value="QPP08983.1"/>
    <property type="molecule type" value="Genomic_DNA"/>
</dbReference>
<dbReference type="KEGG" id="sbat:G4Z16_24120"/>
<name>A0A7T1T9Q8_9ACTN</name>
<dbReference type="Gene3D" id="1.10.3720.10">
    <property type="entry name" value="MetI-like"/>
    <property type="match status" value="1"/>
</dbReference>
<dbReference type="AlphaFoldDB" id="A0A7T1T9Q8"/>
<keyword evidence="2 7" id="KW-0813">Transport</keyword>
<accession>A0A7T1T9Q8</accession>
<dbReference type="PANTHER" id="PTHR43227">
    <property type="entry name" value="BLL4140 PROTEIN"/>
    <property type="match status" value="1"/>
</dbReference>
<reference evidence="11" key="1">
    <citation type="submission" date="2020-02" db="EMBL/GenBank/DDBJ databases">
        <title>Streptomyces sp. ASO4wet.</title>
        <authorList>
            <person name="Risdian C."/>
            <person name="Landwehr W."/>
            <person name="Schupp P."/>
            <person name="Wink J."/>
        </authorList>
    </citation>
    <scope>NUCLEOTIDE SEQUENCE [LARGE SCALE GENOMIC DNA]</scope>
    <source>
        <strain evidence="11">ASO4wet</strain>
    </source>
</reference>
<dbReference type="SUPFAM" id="SSF161098">
    <property type="entry name" value="MetI-like"/>
    <property type="match status" value="1"/>
</dbReference>
<evidence type="ECO:0000256" key="3">
    <source>
        <dbReference type="ARBA" id="ARBA00022475"/>
    </source>
</evidence>
<feature type="transmembrane region" description="Helical" evidence="7">
    <location>
        <begin position="264"/>
        <end position="283"/>
    </location>
</feature>
<evidence type="ECO:0000256" key="2">
    <source>
        <dbReference type="ARBA" id="ARBA00022448"/>
    </source>
</evidence>
<evidence type="ECO:0000256" key="7">
    <source>
        <dbReference type="RuleBase" id="RU363032"/>
    </source>
</evidence>
<feature type="domain" description="ABC transmembrane type-1" evidence="9">
    <location>
        <begin position="114"/>
        <end position="337"/>
    </location>
</feature>
<gene>
    <name evidence="10" type="ORF">G4Z16_24120</name>
</gene>
<dbReference type="InterPro" id="IPR035906">
    <property type="entry name" value="MetI-like_sf"/>
</dbReference>
<feature type="transmembrane region" description="Helical" evidence="7">
    <location>
        <begin position="214"/>
        <end position="236"/>
    </location>
</feature>
<keyword evidence="3" id="KW-1003">Cell membrane</keyword>
<organism evidence="10 11">
    <name type="scientific">Streptomyces bathyalis</name>
    <dbReference type="NCBI Taxonomy" id="2710756"/>
    <lineage>
        <taxon>Bacteria</taxon>
        <taxon>Bacillati</taxon>
        <taxon>Actinomycetota</taxon>
        <taxon>Actinomycetes</taxon>
        <taxon>Kitasatosporales</taxon>
        <taxon>Streptomycetaceae</taxon>
        <taxon>Streptomyces</taxon>
    </lineage>
</organism>
<dbReference type="Pfam" id="PF00528">
    <property type="entry name" value="BPD_transp_1"/>
    <property type="match status" value="1"/>
</dbReference>
<protein>
    <submittedName>
        <fullName evidence="10">Sugar ABC transporter permease</fullName>
    </submittedName>
</protein>
<feature type="transmembrane region" description="Helical" evidence="7">
    <location>
        <begin position="118"/>
        <end position="139"/>
    </location>
</feature>
<evidence type="ECO:0000259" key="9">
    <source>
        <dbReference type="PROSITE" id="PS50928"/>
    </source>
</evidence>
<dbReference type="InterPro" id="IPR050809">
    <property type="entry name" value="UgpAE/MalFG_permease"/>
</dbReference>
<dbReference type="InterPro" id="IPR000515">
    <property type="entry name" value="MetI-like"/>
</dbReference>
<dbReference type="PANTHER" id="PTHR43227:SF8">
    <property type="entry name" value="DIACETYLCHITOBIOSE UPTAKE SYSTEM PERMEASE PROTEIN DASB"/>
    <property type="match status" value="1"/>
</dbReference>
<dbReference type="GO" id="GO:0055085">
    <property type="term" value="P:transmembrane transport"/>
    <property type="evidence" value="ECO:0007669"/>
    <property type="project" value="InterPro"/>
</dbReference>
<dbReference type="RefSeq" id="WP_197352765.1">
    <property type="nucleotide sequence ID" value="NZ_CP048882.1"/>
</dbReference>
<comment type="similarity">
    <text evidence="7">Belongs to the binding-protein-dependent transport system permease family.</text>
</comment>
<keyword evidence="11" id="KW-1185">Reference proteome</keyword>